<reference evidence="1 2" key="1">
    <citation type="submission" date="2024-05" db="EMBL/GenBank/DDBJ databases">
        <title>Genetic variation in Jamaican populations of the coffee berry borer (Hypothenemus hampei).</title>
        <authorList>
            <person name="Errbii M."/>
            <person name="Myrie A."/>
        </authorList>
    </citation>
    <scope>NUCLEOTIDE SEQUENCE [LARGE SCALE GENOMIC DNA]</scope>
    <source>
        <strain evidence="1">JA-Hopewell-2020-01-JO</strain>
        <tissue evidence="1">Whole body</tissue>
    </source>
</reference>
<proteinExistence type="predicted"/>
<evidence type="ECO:0000313" key="2">
    <source>
        <dbReference type="Proteomes" id="UP001566132"/>
    </source>
</evidence>
<accession>A0ABD1E827</accession>
<evidence type="ECO:0000313" key="1">
    <source>
        <dbReference type="EMBL" id="KAL1490807.1"/>
    </source>
</evidence>
<gene>
    <name evidence="1" type="ORF">ABEB36_013441</name>
</gene>
<dbReference type="Proteomes" id="UP001566132">
    <property type="component" value="Unassembled WGS sequence"/>
</dbReference>
<sequence length="108" mass="12137">MKIGIENFIIYATRNEKFDNEDTQAMLLVEEGNDSKKLNCNPVFLLRSPVLPSVIVELDYLLRESTSIGRKPIGNVFSGPMSLDFVCSLAIDVFEFIDDQMSDMPNAT</sequence>
<organism evidence="1 2">
    <name type="scientific">Hypothenemus hampei</name>
    <name type="common">Coffee berry borer</name>
    <dbReference type="NCBI Taxonomy" id="57062"/>
    <lineage>
        <taxon>Eukaryota</taxon>
        <taxon>Metazoa</taxon>
        <taxon>Ecdysozoa</taxon>
        <taxon>Arthropoda</taxon>
        <taxon>Hexapoda</taxon>
        <taxon>Insecta</taxon>
        <taxon>Pterygota</taxon>
        <taxon>Neoptera</taxon>
        <taxon>Endopterygota</taxon>
        <taxon>Coleoptera</taxon>
        <taxon>Polyphaga</taxon>
        <taxon>Cucujiformia</taxon>
        <taxon>Curculionidae</taxon>
        <taxon>Scolytinae</taxon>
        <taxon>Hypothenemus</taxon>
    </lineage>
</organism>
<dbReference type="AlphaFoldDB" id="A0ABD1E827"/>
<keyword evidence="2" id="KW-1185">Reference proteome</keyword>
<name>A0ABD1E827_HYPHA</name>
<comment type="caution">
    <text evidence="1">The sequence shown here is derived from an EMBL/GenBank/DDBJ whole genome shotgun (WGS) entry which is preliminary data.</text>
</comment>
<dbReference type="EMBL" id="JBDJPC010000010">
    <property type="protein sequence ID" value="KAL1490807.1"/>
    <property type="molecule type" value="Genomic_DNA"/>
</dbReference>
<protein>
    <submittedName>
        <fullName evidence="1">Uncharacterized protein</fullName>
    </submittedName>
</protein>